<protein>
    <submittedName>
        <fullName evidence="1">DUF3237 family protein</fullName>
    </submittedName>
</protein>
<dbReference type="EMBL" id="JADKPN010000002">
    <property type="protein sequence ID" value="MBF4762950.1"/>
    <property type="molecule type" value="Genomic_DNA"/>
</dbReference>
<proteinExistence type="predicted"/>
<reference evidence="1" key="1">
    <citation type="submission" date="2020-11" db="EMBL/GenBank/DDBJ databases">
        <title>Nocardioides sp. nov., isolated from Soil of Cynanchum wilfordii Hemsley rhizosphere.</title>
        <authorList>
            <person name="Lee J.-S."/>
            <person name="Suh M.K."/>
            <person name="Kim J.-S."/>
        </authorList>
    </citation>
    <scope>NUCLEOTIDE SEQUENCE</scope>
    <source>
        <strain evidence="1">KCTC 19275</strain>
    </source>
</reference>
<evidence type="ECO:0000313" key="2">
    <source>
        <dbReference type="Proteomes" id="UP000640489"/>
    </source>
</evidence>
<dbReference type="RefSeq" id="WP_194706109.1">
    <property type="nucleotide sequence ID" value="NZ_JADKPN010000002.1"/>
</dbReference>
<keyword evidence="2" id="KW-1185">Reference proteome</keyword>
<dbReference type="Proteomes" id="UP000640489">
    <property type="component" value="Unassembled WGS sequence"/>
</dbReference>
<evidence type="ECO:0000313" key="1">
    <source>
        <dbReference type="EMBL" id="MBF4762950.1"/>
    </source>
</evidence>
<comment type="caution">
    <text evidence="1">The sequence shown here is derived from an EMBL/GenBank/DDBJ whole genome shotgun (WGS) entry which is preliminary data.</text>
</comment>
<dbReference type="AlphaFoldDB" id="A0A930VDN9"/>
<name>A0A930VDN9_9ACTN</name>
<sequence>MQLEHLCDVSWTYDLLHEVEPSQGADGRVYGQGTATFDGRLSGSARWSNFPRIRNHVALPDARGVIHAGESAVLFALTGLSSLDDGQGVHVMTFQTAAPTYLWLNDVLAVGEGTIDVEHARLEMRYYECRVELPLAHFTS</sequence>
<accession>A0A930VDN9</accession>
<dbReference type="Gene3D" id="2.40.160.20">
    <property type="match status" value="1"/>
</dbReference>
<gene>
    <name evidence="1" type="ORF">ISU07_07400</name>
</gene>
<organism evidence="1 2">
    <name type="scientific">Nocardioides islandensis</name>
    <dbReference type="NCBI Taxonomy" id="433663"/>
    <lineage>
        <taxon>Bacteria</taxon>
        <taxon>Bacillati</taxon>
        <taxon>Actinomycetota</taxon>
        <taxon>Actinomycetes</taxon>
        <taxon>Propionibacteriales</taxon>
        <taxon>Nocardioidaceae</taxon>
        <taxon>Nocardioides</taxon>
    </lineage>
</organism>